<reference evidence="1" key="1">
    <citation type="journal article" date="2021" name="PeerJ">
        <title>Extensive microbial diversity within the chicken gut microbiome revealed by metagenomics and culture.</title>
        <authorList>
            <person name="Gilroy R."/>
            <person name="Ravi A."/>
            <person name="Getino M."/>
            <person name="Pursley I."/>
            <person name="Horton D.L."/>
            <person name="Alikhan N.F."/>
            <person name="Baker D."/>
            <person name="Gharbi K."/>
            <person name="Hall N."/>
            <person name="Watson M."/>
            <person name="Adriaenssens E.M."/>
            <person name="Foster-Nyarko E."/>
            <person name="Jarju S."/>
            <person name="Secka A."/>
            <person name="Antonio M."/>
            <person name="Oren A."/>
            <person name="Chaudhuri R.R."/>
            <person name="La Ragione R."/>
            <person name="Hildebrand F."/>
            <person name="Pallen M.J."/>
        </authorList>
    </citation>
    <scope>NUCLEOTIDE SEQUENCE</scope>
    <source>
        <strain evidence="1">CHK171-7178</strain>
    </source>
</reference>
<proteinExistence type="predicted"/>
<reference evidence="1" key="2">
    <citation type="submission" date="2021-09" db="EMBL/GenBank/DDBJ databases">
        <authorList>
            <person name="Gilroy R."/>
        </authorList>
    </citation>
    <scope>NUCLEOTIDE SEQUENCE</scope>
    <source>
        <strain evidence="1">CHK171-7178</strain>
    </source>
</reference>
<evidence type="ECO:0000313" key="1">
    <source>
        <dbReference type="EMBL" id="HJF32349.1"/>
    </source>
</evidence>
<comment type="caution">
    <text evidence="1">The sequence shown here is derived from an EMBL/GenBank/DDBJ whole genome shotgun (WGS) entry which is preliminary data.</text>
</comment>
<accession>A0A921FZB6</accession>
<organism evidence="1 2">
    <name type="scientific">Sporosarcina psychrophila</name>
    <name type="common">Bacillus psychrophilus</name>
    <dbReference type="NCBI Taxonomy" id="1476"/>
    <lineage>
        <taxon>Bacteria</taxon>
        <taxon>Bacillati</taxon>
        <taxon>Bacillota</taxon>
        <taxon>Bacilli</taxon>
        <taxon>Bacillales</taxon>
        <taxon>Caryophanaceae</taxon>
        <taxon>Sporosarcina</taxon>
    </lineage>
</organism>
<evidence type="ECO:0000313" key="2">
    <source>
        <dbReference type="Proteomes" id="UP000698173"/>
    </source>
</evidence>
<dbReference type="Proteomes" id="UP000698173">
    <property type="component" value="Unassembled WGS sequence"/>
</dbReference>
<sequence>MSIIEKVKDIITGVGVGYFDTGIVGEYARYDLYMDDKDREVRKSALMAFTMMLGTWHSGSCFSFTPQHLRKFDGAFDEWQWHEFHHYIKAFVTHQQAIQRDFPVMYAFIVWFFIHIEDERTLTYEESFPELDTAWCARLRQEVLQPNAAIERPSMKSFFIETGIEPFFISDLTKNKD</sequence>
<protein>
    <submittedName>
        <fullName evidence="1">Uncharacterized protein</fullName>
    </submittedName>
</protein>
<name>A0A921FZB6_SPOPS</name>
<dbReference type="AlphaFoldDB" id="A0A921FZB6"/>
<gene>
    <name evidence="1" type="ORF">K8V56_11330</name>
</gene>
<dbReference type="EMBL" id="DYWT01000187">
    <property type="protein sequence ID" value="HJF32349.1"/>
    <property type="molecule type" value="Genomic_DNA"/>
</dbReference>